<reference evidence="2" key="1">
    <citation type="journal article" date="2024" name="IScience">
        <title>Strigolactones Initiate the Formation of Haustorium-like Structures in Castilleja.</title>
        <authorList>
            <person name="Buerger M."/>
            <person name="Peterson D."/>
            <person name="Chory J."/>
        </authorList>
    </citation>
    <scope>NUCLEOTIDE SEQUENCE [LARGE SCALE GENOMIC DNA]</scope>
</reference>
<name>A0ABD3D243_9LAMI</name>
<evidence type="ECO:0000313" key="1">
    <source>
        <dbReference type="EMBL" id="KAL3635096.1"/>
    </source>
</evidence>
<dbReference type="Proteomes" id="UP001632038">
    <property type="component" value="Unassembled WGS sequence"/>
</dbReference>
<evidence type="ECO:0000313" key="2">
    <source>
        <dbReference type="Proteomes" id="UP001632038"/>
    </source>
</evidence>
<keyword evidence="2" id="KW-1185">Reference proteome</keyword>
<proteinExistence type="predicted"/>
<dbReference type="EMBL" id="JAVIJP010000028">
    <property type="protein sequence ID" value="KAL3635096.1"/>
    <property type="molecule type" value="Genomic_DNA"/>
</dbReference>
<comment type="caution">
    <text evidence="1">The sequence shown here is derived from an EMBL/GenBank/DDBJ whole genome shotgun (WGS) entry which is preliminary data.</text>
</comment>
<gene>
    <name evidence="1" type="ORF">CASFOL_022150</name>
</gene>
<accession>A0ABD3D243</accession>
<evidence type="ECO:0008006" key="3">
    <source>
        <dbReference type="Google" id="ProtNLM"/>
    </source>
</evidence>
<sequence>MDKQQQLAERDDRISELPQPLLHHILTFLPKTTPSKPLSYPNHGATFGLQALKSSFSRSSSMETTKHSSPFWTTLYKGT</sequence>
<organism evidence="1 2">
    <name type="scientific">Castilleja foliolosa</name>
    <dbReference type="NCBI Taxonomy" id="1961234"/>
    <lineage>
        <taxon>Eukaryota</taxon>
        <taxon>Viridiplantae</taxon>
        <taxon>Streptophyta</taxon>
        <taxon>Embryophyta</taxon>
        <taxon>Tracheophyta</taxon>
        <taxon>Spermatophyta</taxon>
        <taxon>Magnoliopsida</taxon>
        <taxon>eudicotyledons</taxon>
        <taxon>Gunneridae</taxon>
        <taxon>Pentapetalae</taxon>
        <taxon>asterids</taxon>
        <taxon>lamiids</taxon>
        <taxon>Lamiales</taxon>
        <taxon>Orobanchaceae</taxon>
        <taxon>Pedicularideae</taxon>
        <taxon>Castillejinae</taxon>
        <taxon>Castilleja</taxon>
    </lineage>
</organism>
<protein>
    <recommendedName>
        <fullName evidence="3">F-box domain-containing protein</fullName>
    </recommendedName>
</protein>
<dbReference type="AlphaFoldDB" id="A0ABD3D243"/>